<reference evidence="1" key="1">
    <citation type="submission" date="2021-10" db="EMBL/GenBank/DDBJ databases">
        <title>Psilocybe cubensis genome.</title>
        <authorList>
            <person name="Mckernan K.J."/>
            <person name="Crawford S."/>
            <person name="Trippe A."/>
            <person name="Kane L.T."/>
            <person name="Mclaughlin S."/>
        </authorList>
    </citation>
    <scope>NUCLEOTIDE SEQUENCE</scope>
    <source>
        <strain evidence="1">MGC-MH-2018</strain>
    </source>
</reference>
<proteinExistence type="predicted"/>
<organism evidence="1 2">
    <name type="scientific">Psilocybe cubensis</name>
    <name type="common">Psychedelic mushroom</name>
    <name type="synonym">Stropharia cubensis</name>
    <dbReference type="NCBI Taxonomy" id="181762"/>
    <lineage>
        <taxon>Eukaryota</taxon>
        <taxon>Fungi</taxon>
        <taxon>Dikarya</taxon>
        <taxon>Basidiomycota</taxon>
        <taxon>Agaricomycotina</taxon>
        <taxon>Agaricomycetes</taxon>
        <taxon>Agaricomycetidae</taxon>
        <taxon>Agaricales</taxon>
        <taxon>Agaricineae</taxon>
        <taxon>Strophariaceae</taxon>
        <taxon>Psilocybe</taxon>
    </lineage>
</organism>
<keyword evidence="1" id="KW-0223">Dioxygenase</keyword>
<comment type="caution">
    <text evidence="1">The sequence shown here is derived from an EMBL/GenBank/DDBJ whole genome shotgun (WGS) entry which is preliminary data.</text>
</comment>
<dbReference type="EMBL" id="JAFIQS020000013">
    <property type="protein sequence ID" value="KAH9474599.1"/>
    <property type="molecule type" value="Genomic_DNA"/>
</dbReference>
<evidence type="ECO:0000313" key="1">
    <source>
        <dbReference type="EMBL" id="KAH9474599.1"/>
    </source>
</evidence>
<dbReference type="Proteomes" id="UP000664032">
    <property type="component" value="Unassembled WGS sequence"/>
</dbReference>
<gene>
    <name evidence="1" type="ORF">JR316_0013061</name>
</gene>
<accession>A0ACB8GGJ3</accession>
<sequence length="434" mass="49178">MLGSISTSCLKKHAARRSLSALGGRSNPRSTQKRTWTTLTRTSDALTIHALKDTSFPYVWLRDSCQSTACVHPTNRQKLHRSSDVPLDISPIAGAQGVQVTPGGIDIAWADGHRSTFARAFLERHADPAELERWHYDQHLAEEAWTNESVSKLSDLFLPYAAVRDTDQGLVDAITQLAKYGLVFLTGVPNKETANETCELRRVGERFGEIRPTFYGLLWDVVNLSNSKNIAYTNLDLGLHMDLLYFQHPPRYQILHCLRNQVIGGTSIFVDALHAARVLREEYPAYFDILTKTPVSFHYVNDGHHLHREHFTIELIQKSQSESEISHINYSPPFQAPLPLNTPKEFYPALAKFAELLNDPKNTFEYTLREGDAVMFDNRRVLHARTAFRDREGAGEVKDGEPNRWLKGCYLEADALVDRVRVLRKKLQTGSVDL</sequence>
<name>A0ACB8GGJ3_PSICU</name>
<keyword evidence="1" id="KW-0560">Oxidoreductase</keyword>
<evidence type="ECO:0000313" key="2">
    <source>
        <dbReference type="Proteomes" id="UP000664032"/>
    </source>
</evidence>
<keyword evidence="2" id="KW-1185">Reference proteome</keyword>
<protein>
    <submittedName>
        <fullName evidence="1">Dioxygenase str8</fullName>
    </submittedName>
</protein>